<comment type="caution">
    <text evidence="18">The sequence shown here is derived from an EMBL/GenBank/DDBJ whole genome shotgun (WGS) entry which is preliminary data.</text>
</comment>
<evidence type="ECO:0000256" key="12">
    <source>
        <dbReference type="ARBA" id="ARBA00022801"/>
    </source>
</evidence>
<evidence type="ECO:0000256" key="14">
    <source>
        <dbReference type="HAMAP-Rule" id="MF_00052"/>
    </source>
</evidence>
<keyword evidence="11 14" id="KW-0255">Endonuclease</keyword>
<dbReference type="GO" id="GO:0003723">
    <property type="term" value="F:RNA binding"/>
    <property type="evidence" value="ECO:0007669"/>
    <property type="project" value="UniProtKB-UniRule"/>
</dbReference>
<feature type="binding site" evidence="14 15">
    <location>
        <position position="10"/>
    </location>
    <ligand>
        <name>a divalent metal cation</name>
        <dbReference type="ChEBI" id="CHEBI:60240"/>
    </ligand>
</feature>
<feature type="binding site" evidence="14 15">
    <location>
        <position position="9"/>
    </location>
    <ligand>
        <name>a divalent metal cation</name>
        <dbReference type="ChEBI" id="CHEBI:60240"/>
    </ligand>
</feature>
<feature type="binding site" evidence="14 15">
    <location>
        <position position="99"/>
    </location>
    <ligand>
        <name>a divalent metal cation</name>
        <dbReference type="ChEBI" id="CHEBI:60240"/>
    </ligand>
</feature>
<comment type="cofactor">
    <cofactor evidence="14 15">
        <name>Mn(2+)</name>
        <dbReference type="ChEBI" id="CHEBI:29035"/>
    </cofactor>
    <cofactor evidence="14 15">
        <name>Mg(2+)</name>
        <dbReference type="ChEBI" id="CHEBI:18420"/>
    </cofactor>
    <text evidence="14 15">Manganese or magnesium. Binds 1 divalent metal ion per monomer in the absence of substrate. May bind a second metal ion after substrate binding.</text>
</comment>
<dbReference type="CDD" id="cd07182">
    <property type="entry name" value="RNase_HII_bacteria_HII_like"/>
    <property type="match status" value="1"/>
</dbReference>
<dbReference type="EMBL" id="LNYG01000012">
    <property type="protein sequence ID" value="KTD09484.1"/>
    <property type="molecule type" value="Genomic_DNA"/>
</dbReference>
<dbReference type="Gene3D" id="3.30.420.10">
    <property type="entry name" value="Ribonuclease H-like superfamily/Ribonuclease H"/>
    <property type="match status" value="1"/>
</dbReference>
<dbReference type="PROSITE" id="PS51975">
    <property type="entry name" value="RNASE_H_2"/>
    <property type="match status" value="1"/>
</dbReference>
<keyword evidence="9 14" id="KW-0540">Nuclease</keyword>
<comment type="cofactor">
    <cofactor evidence="2">
        <name>Mg(2+)</name>
        <dbReference type="ChEBI" id="CHEBI:18420"/>
    </cofactor>
</comment>
<keyword evidence="13 14" id="KW-0464">Manganese</keyword>
<dbReference type="HAMAP" id="MF_00052_B">
    <property type="entry name" value="RNase_HII_B"/>
    <property type="match status" value="1"/>
</dbReference>
<evidence type="ECO:0000256" key="9">
    <source>
        <dbReference type="ARBA" id="ARBA00022722"/>
    </source>
</evidence>
<evidence type="ECO:0000256" key="3">
    <source>
        <dbReference type="ARBA" id="ARBA00004065"/>
    </source>
</evidence>
<evidence type="ECO:0000256" key="8">
    <source>
        <dbReference type="ARBA" id="ARBA00022490"/>
    </source>
</evidence>
<keyword evidence="12 14" id="KW-0378">Hydrolase</keyword>
<dbReference type="GO" id="GO:0004523">
    <property type="term" value="F:RNA-DNA hybrid ribonuclease activity"/>
    <property type="evidence" value="ECO:0007669"/>
    <property type="project" value="UniProtKB-UniRule"/>
</dbReference>
<dbReference type="InterPro" id="IPR022898">
    <property type="entry name" value="RNase_HII"/>
</dbReference>
<gene>
    <name evidence="14 18" type="primary">rnhB</name>
    <name evidence="18" type="ORF">Ljam_0834</name>
</gene>
<keyword evidence="10 14" id="KW-0479">Metal-binding</keyword>
<reference evidence="18 19" key="1">
    <citation type="submission" date="2015-11" db="EMBL/GenBank/DDBJ databases">
        <title>Genomic analysis of 38 Legionella species identifies large and diverse effector repertoires.</title>
        <authorList>
            <person name="Burstein D."/>
            <person name="Amaro F."/>
            <person name="Zusman T."/>
            <person name="Lifshitz Z."/>
            <person name="Cohen O."/>
            <person name="Gilbert J.A."/>
            <person name="Pupko T."/>
            <person name="Shuman H.A."/>
            <person name="Segal G."/>
        </authorList>
    </citation>
    <scope>NUCLEOTIDE SEQUENCE [LARGE SCALE GENOMIC DNA]</scope>
    <source>
        <strain evidence="18 19">JA-26-G1-E2</strain>
    </source>
</reference>
<evidence type="ECO:0000256" key="13">
    <source>
        <dbReference type="ARBA" id="ARBA00023211"/>
    </source>
</evidence>
<name>A0A0W0UNX4_9GAMM</name>
<dbReference type="SUPFAM" id="SSF53098">
    <property type="entry name" value="Ribonuclease H-like"/>
    <property type="match status" value="1"/>
</dbReference>
<dbReference type="NCBIfam" id="NF000595">
    <property type="entry name" value="PRK00015.1-3"/>
    <property type="match status" value="1"/>
</dbReference>
<dbReference type="NCBIfam" id="NF000596">
    <property type="entry name" value="PRK00015.1-4"/>
    <property type="match status" value="1"/>
</dbReference>
<dbReference type="STRING" id="455.Ljam_0834"/>
<proteinExistence type="inferred from homology"/>
<comment type="function">
    <text evidence="3 14 16">Endonuclease that specifically degrades the RNA of RNA-DNA hybrids.</text>
</comment>
<dbReference type="InterPro" id="IPR012337">
    <property type="entry name" value="RNaseH-like_sf"/>
</dbReference>
<dbReference type="GO" id="GO:0032299">
    <property type="term" value="C:ribonuclease H2 complex"/>
    <property type="evidence" value="ECO:0007669"/>
    <property type="project" value="TreeGrafter"/>
</dbReference>
<keyword evidence="8 14" id="KW-0963">Cytoplasm</keyword>
<feature type="domain" description="RNase H type-2" evidence="17">
    <location>
        <begin position="3"/>
        <end position="190"/>
    </location>
</feature>
<evidence type="ECO:0000256" key="11">
    <source>
        <dbReference type="ARBA" id="ARBA00022759"/>
    </source>
</evidence>
<evidence type="ECO:0000256" key="5">
    <source>
        <dbReference type="ARBA" id="ARBA00007383"/>
    </source>
</evidence>
<dbReference type="GO" id="GO:0006298">
    <property type="term" value="P:mismatch repair"/>
    <property type="evidence" value="ECO:0007669"/>
    <property type="project" value="TreeGrafter"/>
</dbReference>
<evidence type="ECO:0000259" key="17">
    <source>
        <dbReference type="PROSITE" id="PS51975"/>
    </source>
</evidence>
<dbReference type="GO" id="GO:0030145">
    <property type="term" value="F:manganese ion binding"/>
    <property type="evidence" value="ECO:0007669"/>
    <property type="project" value="UniProtKB-UniRule"/>
</dbReference>
<evidence type="ECO:0000256" key="6">
    <source>
        <dbReference type="ARBA" id="ARBA00012180"/>
    </source>
</evidence>
<dbReference type="Proteomes" id="UP000054715">
    <property type="component" value="Unassembled WGS sequence"/>
</dbReference>
<dbReference type="InterPro" id="IPR001352">
    <property type="entry name" value="RNase_HII/HIII"/>
</dbReference>
<protein>
    <recommendedName>
        <fullName evidence="7 14">Ribonuclease HII</fullName>
        <shortName evidence="14">RNase HII</shortName>
        <ecNumber evidence="6 14">3.1.26.4</ecNumber>
    </recommendedName>
</protein>
<dbReference type="PANTHER" id="PTHR10954:SF18">
    <property type="entry name" value="RIBONUCLEASE HII"/>
    <property type="match status" value="1"/>
</dbReference>
<dbReference type="InterPro" id="IPR036397">
    <property type="entry name" value="RNaseH_sf"/>
</dbReference>
<evidence type="ECO:0000256" key="1">
    <source>
        <dbReference type="ARBA" id="ARBA00000077"/>
    </source>
</evidence>
<comment type="catalytic activity">
    <reaction evidence="1 14 15 16">
        <text>Endonucleolytic cleavage to 5'-phosphomonoester.</text>
        <dbReference type="EC" id="3.1.26.4"/>
    </reaction>
</comment>
<dbReference type="EC" id="3.1.26.4" evidence="6 14"/>
<dbReference type="PANTHER" id="PTHR10954">
    <property type="entry name" value="RIBONUCLEASE H2 SUBUNIT A"/>
    <property type="match status" value="1"/>
</dbReference>
<dbReference type="GO" id="GO:0043137">
    <property type="term" value="P:DNA replication, removal of RNA primer"/>
    <property type="evidence" value="ECO:0007669"/>
    <property type="project" value="TreeGrafter"/>
</dbReference>
<evidence type="ECO:0000256" key="10">
    <source>
        <dbReference type="ARBA" id="ARBA00022723"/>
    </source>
</evidence>
<sequence>MDMYIAGVDEVGRGPLAGPVVTAAVILHKPIEGVTDSKKLTPLKRQELATKIKEEAYCFAYGRAEVEEIERLNIHYATLLAMKRAIEALPIQPHEIWIDGLFVPQVSIPCKAIVDGDNLVPAIGAASILAKVLRDEEMKRMDLMYPGYGFASHKGYSTEMHRNALIELGPCAIHRKSFARVTELLTVVNTKENSLTE</sequence>
<evidence type="ECO:0000256" key="2">
    <source>
        <dbReference type="ARBA" id="ARBA00001946"/>
    </source>
</evidence>
<dbReference type="Pfam" id="PF01351">
    <property type="entry name" value="RNase_HII"/>
    <property type="match status" value="1"/>
</dbReference>
<dbReference type="GO" id="GO:0005737">
    <property type="term" value="C:cytoplasm"/>
    <property type="evidence" value="ECO:0007669"/>
    <property type="project" value="UniProtKB-SubCell"/>
</dbReference>
<evidence type="ECO:0000256" key="15">
    <source>
        <dbReference type="PROSITE-ProRule" id="PRU01319"/>
    </source>
</evidence>
<dbReference type="AlphaFoldDB" id="A0A0W0UNX4"/>
<evidence type="ECO:0000256" key="16">
    <source>
        <dbReference type="RuleBase" id="RU003515"/>
    </source>
</evidence>
<organism evidence="18 19">
    <name type="scientific">Legionella jamestowniensis</name>
    <dbReference type="NCBI Taxonomy" id="455"/>
    <lineage>
        <taxon>Bacteria</taxon>
        <taxon>Pseudomonadati</taxon>
        <taxon>Pseudomonadota</taxon>
        <taxon>Gammaproteobacteria</taxon>
        <taxon>Legionellales</taxon>
        <taxon>Legionellaceae</taxon>
        <taxon>Legionella</taxon>
    </lineage>
</organism>
<evidence type="ECO:0000313" key="18">
    <source>
        <dbReference type="EMBL" id="KTD09484.1"/>
    </source>
</evidence>
<comment type="subcellular location">
    <subcellularLocation>
        <location evidence="4 14">Cytoplasm</location>
    </subcellularLocation>
</comment>
<evidence type="ECO:0000313" key="19">
    <source>
        <dbReference type="Proteomes" id="UP000054715"/>
    </source>
</evidence>
<dbReference type="PATRIC" id="fig|455.5.peg.885"/>
<accession>A0A0W0UNX4</accession>
<evidence type="ECO:0000256" key="7">
    <source>
        <dbReference type="ARBA" id="ARBA00019179"/>
    </source>
</evidence>
<comment type="similarity">
    <text evidence="5 14 16">Belongs to the RNase HII family.</text>
</comment>
<evidence type="ECO:0000256" key="4">
    <source>
        <dbReference type="ARBA" id="ARBA00004496"/>
    </source>
</evidence>
<dbReference type="InterPro" id="IPR024567">
    <property type="entry name" value="RNase_HII/HIII_dom"/>
</dbReference>